<evidence type="ECO:0000256" key="6">
    <source>
        <dbReference type="ARBA" id="ARBA00023196"/>
    </source>
</evidence>
<evidence type="ECO:0000256" key="3">
    <source>
        <dbReference type="ARBA" id="ARBA00022781"/>
    </source>
</evidence>
<dbReference type="InterPro" id="IPR000711">
    <property type="entry name" value="ATPase_OSCP/dsu"/>
</dbReference>
<keyword evidence="3 8" id="KW-0375">Hydrogen ion transport</keyword>
<dbReference type="InterPro" id="IPR020781">
    <property type="entry name" value="ATPase_OSCP/d_CS"/>
</dbReference>
<dbReference type="PANTHER" id="PTHR11910">
    <property type="entry name" value="ATP SYNTHASE DELTA CHAIN"/>
    <property type="match status" value="1"/>
</dbReference>
<comment type="function">
    <text evidence="8">This protein is part of the stalk that links CF(0) to CF(1). It either transmits conformational changes from CF(0) to CF(1) or is implicated in proton conduction.</text>
</comment>
<comment type="subcellular location">
    <subcellularLocation>
        <location evidence="8">Cell membrane</location>
        <topology evidence="8">Peripheral membrane protein</topology>
    </subcellularLocation>
    <subcellularLocation>
        <location evidence="1">Membrane</location>
    </subcellularLocation>
</comment>
<evidence type="ECO:0000256" key="1">
    <source>
        <dbReference type="ARBA" id="ARBA00004370"/>
    </source>
</evidence>
<dbReference type="EMBL" id="CP120678">
    <property type="protein sequence ID" value="WIW70969.1"/>
    <property type="molecule type" value="Genomic_DNA"/>
</dbReference>
<sequence>MLTNQLAIRYARAIYEIAKETAALKEFGVQINLIKETIASQEDLADFMYHPHIKPEAKKEVLEKIFKGQLADEVYKFLMLLVDKRREGLLKQIAAEYEVLANIEQNVLEAEVVVARPLSKEQEAKLIKKLSDTTRKSVVIQTRIDASILGGVIVKIGDKLIDGSVLRQMQVLKRNLLTNEAAKIGVTE</sequence>
<evidence type="ECO:0000256" key="8">
    <source>
        <dbReference type="HAMAP-Rule" id="MF_01416"/>
    </source>
</evidence>
<dbReference type="NCBIfam" id="TIGR01145">
    <property type="entry name" value="ATP_synt_delta"/>
    <property type="match status" value="1"/>
</dbReference>
<gene>
    <name evidence="8" type="primary">atpH</name>
    <name evidence="9" type="ORF">P3F81_01205</name>
</gene>
<keyword evidence="2 8" id="KW-0813">Transport</keyword>
<evidence type="ECO:0000256" key="5">
    <source>
        <dbReference type="ARBA" id="ARBA00023136"/>
    </source>
</evidence>
<dbReference type="InterPro" id="IPR026015">
    <property type="entry name" value="ATP_synth_OSCP/delta_N_sf"/>
</dbReference>
<dbReference type="Gene3D" id="1.10.520.20">
    <property type="entry name" value="N-terminal domain of the delta subunit of the F1F0-ATP synthase"/>
    <property type="match status" value="1"/>
</dbReference>
<protein>
    <recommendedName>
        <fullName evidence="8">ATP synthase subunit delta</fullName>
    </recommendedName>
    <alternativeName>
        <fullName evidence="8">ATP synthase F(1) sector subunit delta</fullName>
    </alternativeName>
    <alternativeName>
        <fullName evidence="8">F-type ATPase subunit delta</fullName>
        <shortName evidence="8">F-ATPase subunit delta</shortName>
    </alternativeName>
</protein>
<accession>A0A9Y2EVD5</accession>
<name>A0A9Y2EVD5_9FIRM</name>
<keyword evidence="5 8" id="KW-0472">Membrane</keyword>
<dbReference type="HAMAP" id="MF_01416">
    <property type="entry name" value="ATP_synth_delta_bact"/>
    <property type="match status" value="1"/>
</dbReference>
<dbReference type="AlphaFoldDB" id="A0A9Y2EVD5"/>
<keyword evidence="8" id="KW-1003">Cell membrane</keyword>
<dbReference type="SUPFAM" id="SSF47928">
    <property type="entry name" value="N-terminal domain of the delta subunit of the F1F0-ATP synthase"/>
    <property type="match status" value="1"/>
</dbReference>
<dbReference type="NCBIfam" id="NF004403">
    <property type="entry name" value="PRK05758.2-4"/>
    <property type="match status" value="1"/>
</dbReference>
<keyword evidence="4 8" id="KW-0406">Ion transport</keyword>
<organism evidence="9 10">
    <name type="scientific">Selenobaculum gibii</name>
    <dbReference type="NCBI Taxonomy" id="3054208"/>
    <lineage>
        <taxon>Bacteria</taxon>
        <taxon>Bacillati</taxon>
        <taxon>Bacillota</taxon>
        <taxon>Negativicutes</taxon>
        <taxon>Selenomonadales</taxon>
        <taxon>Selenomonadaceae</taxon>
        <taxon>Selenobaculum</taxon>
    </lineage>
</organism>
<reference evidence="9" key="1">
    <citation type="submission" date="2023-03" db="EMBL/GenBank/DDBJ databases">
        <title>Selenobaculum gbiensis gen. nov. sp. nov., a new bacterium isolated from the gut microbiota of IBD patient.</title>
        <authorList>
            <person name="Yeo S."/>
            <person name="Park H."/>
            <person name="Huh C.S."/>
        </authorList>
    </citation>
    <scope>NUCLEOTIDE SEQUENCE</scope>
    <source>
        <strain evidence="9">ICN-92133</strain>
    </source>
</reference>
<proteinExistence type="inferred from homology"/>
<dbReference type="PRINTS" id="PR00125">
    <property type="entry name" value="ATPASEDELTA"/>
</dbReference>
<comment type="function">
    <text evidence="8">F(1)F(0) ATP synthase produces ATP from ADP in the presence of a proton or sodium gradient. F-type ATPases consist of two structural domains, F(1) containing the extramembraneous catalytic core and F(0) containing the membrane proton channel, linked together by a central stalk and a peripheral stalk. During catalysis, ATP synthesis in the catalytic domain of F(1) is coupled via a rotary mechanism of the central stalk subunits to proton translocation.</text>
</comment>
<dbReference type="KEGG" id="sgbi:P3F81_01205"/>
<comment type="similarity">
    <text evidence="8">Belongs to the ATPase delta chain family.</text>
</comment>
<dbReference type="PROSITE" id="PS00389">
    <property type="entry name" value="ATPASE_DELTA"/>
    <property type="match status" value="1"/>
</dbReference>
<evidence type="ECO:0000313" key="9">
    <source>
        <dbReference type="EMBL" id="WIW70969.1"/>
    </source>
</evidence>
<keyword evidence="6 8" id="KW-0139">CF(1)</keyword>
<evidence type="ECO:0000256" key="2">
    <source>
        <dbReference type="ARBA" id="ARBA00022448"/>
    </source>
</evidence>
<dbReference type="Proteomes" id="UP001243623">
    <property type="component" value="Chromosome"/>
</dbReference>
<dbReference type="GO" id="GO:0046933">
    <property type="term" value="F:proton-transporting ATP synthase activity, rotational mechanism"/>
    <property type="evidence" value="ECO:0007669"/>
    <property type="project" value="UniProtKB-UniRule"/>
</dbReference>
<evidence type="ECO:0000256" key="4">
    <source>
        <dbReference type="ARBA" id="ARBA00023065"/>
    </source>
</evidence>
<keyword evidence="10" id="KW-1185">Reference proteome</keyword>
<dbReference type="GO" id="GO:0045259">
    <property type="term" value="C:proton-transporting ATP synthase complex"/>
    <property type="evidence" value="ECO:0007669"/>
    <property type="project" value="UniProtKB-KW"/>
</dbReference>
<keyword evidence="7 8" id="KW-0066">ATP synthesis</keyword>
<dbReference type="Pfam" id="PF00213">
    <property type="entry name" value="OSCP"/>
    <property type="match status" value="1"/>
</dbReference>
<dbReference type="NCBIfam" id="NF004402">
    <property type="entry name" value="PRK05758.2-2"/>
    <property type="match status" value="1"/>
</dbReference>
<dbReference type="GO" id="GO:0005886">
    <property type="term" value="C:plasma membrane"/>
    <property type="evidence" value="ECO:0007669"/>
    <property type="project" value="UniProtKB-SubCell"/>
</dbReference>
<evidence type="ECO:0000313" key="10">
    <source>
        <dbReference type="Proteomes" id="UP001243623"/>
    </source>
</evidence>
<dbReference type="RefSeq" id="WP_147667121.1">
    <property type="nucleotide sequence ID" value="NZ_CP120678.1"/>
</dbReference>
<evidence type="ECO:0000256" key="7">
    <source>
        <dbReference type="ARBA" id="ARBA00023310"/>
    </source>
</evidence>